<evidence type="ECO:0000256" key="1">
    <source>
        <dbReference type="SAM" id="Phobius"/>
    </source>
</evidence>
<name>A0ABY6HZL3_9ARCH</name>
<evidence type="ECO:0000313" key="3">
    <source>
        <dbReference type="Proteomes" id="UP001208689"/>
    </source>
</evidence>
<gene>
    <name evidence="2" type="ORF">NEF87_004067</name>
</gene>
<keyword evidence="3" id="KW-1185">Reference proteome</keyword>
<evidence type="ECO:0008006" key="4">
    <source>
        <dbReference type="Google" id="ProtNLM"/>
    </source>
</evidence>
<evidence type="ECO:0000313" key="2">
    <source>
        <dbReference type="EMBL" id="UYP47782.1"/>
    </source>
</evidence>
<reference evidence="2" key="1">
    <citation type="submission" date="2022-09" db="EMBL/GenBank/DDBJ databases">
        <title>Actin cytoskeleton and complex cell architecture in an #Asgard archaeon.</title>
        <authorList>
            <person name="Ponce Toledo R.I."/>
            <person name="Schleper C."/>
            <person name="Rodrigues Oliveira T."/>
            <person name="Wollweber F."/>
            <person name="Xu J."/>
            <person name="Rittmann S."/>
            <person name="Klingl A."/>
            <person name="Pilhofer M."/>
        </authorList>
    </citation>
    <scope>NUCLEOTIDE SEQUENCE</scope>
    <source>
        <strain evidence="2">B-35</strain>
    </source>
</reference>
<feature type="transmembrane region" description="Helical" evidence="1">
    <location>
        <begin position="67"/>
        <end position="87"/>
    </location>
</feature>
<organism evidence="2 3">
    <name type="scientific">Candidatus Lokiarchaeum ossiferum</name>
    <dbReference type="NCBI Taxonomy" id="2951803"/>
    <lineage>
        <taxon>Archaea</taxon>
        <taxon>Promethearchaeati</taxon>
        <taxon>Promethearchaeota</taxon>
        <taxon>Promethearchaeia</taxon>
        <taxon>Promethearchaeales</taxon>
        <taxon>Promethearchaeaceae</taxon>
        <taxon>Candidatus Lokiarchaeum</taxon>
    </lineage>
</organism>
<protein>
    <recommendedName>
        <fullName evidence="4">PH domain-containing protein</fullName>
    </recommendedName>
</protein>
<dbReference type="EMBL" id="CP104013">
    <property type="protein sequence ID" value="UYP47782.1"/>
    <property type="molecule type" value="Genomic_DNA"/>
</dbReference>
<proteinExistence type="predicted"/>
<dbReference type="Proteomes" id="UP001208689">
    <property type="component" value="Chromosome"/>
</dbReference>
<feature type="transmembrane region" description="Helical" evidence="1">
    <location>
        <begin position="29"/>
        <end position="47"/>
    </location>
</feature>
<keyword evidence="1" id="KW-1133">Transmembrane helix</keyword>
<accession>A0ABY6HZL3</accession>
<sequence length="230" mass="27291">MYNDAKGNLDQTFEFDRIDKSQNMLQSPIYNFFALILFGIFDFILINEFLNQIKDHDIRIQFEILPFILLVTIFMFLSIKIVLEAFISRKSPNRVIFTSKSVMVYRDEKLLREFNSYSVNKITLFKAKISRKSQKQTEFASNSQTPYIFDLGFTKNKKRTIKMSRFFLVNKSNSKDTLESFTKFTFQPNLPYQISIKERVNRREKYFVIILLFFCLISASIISIINLIFT</sequence>
<keyword evidence="1" id="KW-0812">Transmembrane</keyword>
<feature type="transmembrane region" description="Helical" evidence="1">
    <location>
        <begin position="206"/>
        <end position="229"/>
    </location>
</feature>
<keyword evidence="1" id="KW-0472">Membrane</keyword>